<reference evidence="2" key="1">
    <citation type="journal article" date="2019" name="Int. J. Syst. Evol. Microbiol.">
        <title>The Global Catalogue of Microorganisms (GCM) 10K type strain sequencing project: providing services to taxonomists for standard genome sequencing and annotation.</title>
        <authorList>
            <consortium name="The Broad Institute Genomics Platform"/>
            <consortium name="The Broad Institute Genome Sequencing Center for Infectious Disease"/>
            <person name="Wu L."/>
            <person name="Ma J."/>
        </authorList>
    </citation>
    <scope>NUCLEOTIDE SEQUENCE [LARGE SCALE GENOMIC DNA]</scope>
    <source>
        <strain evidence="2">CGMCC 4.7349</strain>
    </source>
</reference>
<dbReference type="Proteomes" id="UP000656881">
    <property type="component" value="Unassembled WGS sequence"/>
</dbReference>
<comment type="caution">
    <text evidence="1">The sequence shown here is derived from an EMBL/GenBank/DDBJ whole genome shotgun (WGS) entry which is preliminary data.</text>
</comment>
<protein>
    <submittedName>
        <fullName evidence="1">Uncharacterized protein</fullName>
    </submittedName>
</protein>
<evidence type="ECO:0000313" key="1">
    <source>
        <dbReference type="EMBL" id="GGO47993.1"/>
    </source>
</evidence>
<name>A0ABQ2M852_9ACTN</name>
<accession>A0ABQ2M852</accession>
<gene>
    <name evidence="1" type="ORF">GCM10012286_42570</name>
</gene>
<proteinExistence type="predicted"/>
<dbReference type="RefSeq" id="WP_189175196.1">
    <property type="nucleotide sequence ID" value="NZ_BMNG01000009.1"/>
</dbReference>
<sequence length="166" mass="17392">MPLEKLRAIVLQGDPLEELGGGVPAEGTRPVAELRIGGDRLVTYLDSKSCGLAVTGPGEGNFGLKAAWPEDGSDAQTDLPGGPYAEASMSSSERHSAWARLSCGKRAMVIEYGARDARAATSGARGAMSVVQPRDGKTWFVVVGTKDVRAGIAAKLSAWRPADQPR</sequence>
<dbReference type="EMBL" id="BMNG01000009">
    <property type="protein sequence ID" value="GGO47993.1"/>
    <property type="molecule type" value="Genomic_DNA"/>
</dbReference>
<keyword evidence="2" id="KW-1185">Reference proteome</keyword>
<organism evidence="1 2">
    <name type="scientific">Streptomyces lasiicapitis</name>
    <dbReference type="NCBI Taxonomy" id="1923961"/>
    <lineage>
        <taxon>Bacteria</taxon>
        <taxon>Bacillati</taxon>
        <taxon>Actinomycetota</taxon>
        <taxon>Actinomycetes</taxon>
        <taxon>Kitasatosporales</taxon>
        <taxon>Streptomycetaceae</taxon>
        <taxon>Streptomyces</taxon>
    </lineage>
</organism>
<evidence type="ECO:0000313" key="2">
    <source>
        <dbReference type="Proteomes" id="UP000656881"/>
    </source>
</evidence>